<dbReference type="SUPFAM" id="SSF48371">
    <property type="entry name" value="ARM repeat"/>
    <property type="match status" value="1"/>
</dbReference>
<proteinExistence type="predicted"/>
<dbReference type="InterPro" id="IPR014825">
    <property type="entry name" value="DNA_alkylation"/>
</dbReference>
<dbReference type="Gene3D" id="1.25.10.90">
    <property type="match status" value="1"/>
</dbReference>
<name>A0ABQ5MVH3_9MICC</name>
<dbReference type="RefSeq" id="WP_264796056.1">
    <property type="nucleotide sequence ID" value="NZ_BRVS01000011.1"/>
</dbReference>
<comment type="caution">
    <text evidence="1">The sequence shown here is derived from an EMBL/GenBank/DDBJ whole genome shotgun (WGS) entry which is preliminary data.</text>
</comment>
<protein>
    <recommendedName>
        <fullName evidence="3">DNA alkylation repair protein</fullName>
    </recommendedName>
</protein>
<sequence>MSDAGDFVDAALQREASWERAADWEARLGSGLRYYGSSVGAVRGTIRDAGRRYPGLAHDEVTALASELWSVPVFERRLAAVVLLQSNLRLLDNSDLTRIEGFVRSARLRELVDPLAGDVVGPMMEGLAGRAREKADAVLDRWAHEADPLLRGAALLARAAGADDAGLDVNQRR</sequence>
<dbReference type="InterPro" id="IPR016024">
    <property type="entry name" value="ARM-type_fold"/>
</dbReference>
<evidence type="ECO:0000313" key="1">
    <source>
        <dbReference type="EMBL" id="GLB67948.1"/>
    </source>
</evidence>
<dbReference type="Proteomes" id="UP001209654">
    <property type="component" value="Unassembled WGS sequence"/>
</dbReference>
<evidence type="ECO:0008006" key="3">
    <source>
        <dbReference type="Google" id="ProtNLM"/>
    </source>
</evidence>
<evidence type="ECO:0000313" key="2">
    <source>
        <dbReference type="Proteomes" id="UP001209654"/>
    </source>
</evidence>
<organism evidence="1 2">
    <name type="scientific">Arthrobacter mangrovi</name>
    <dbReference type="NCBI Taxonomy" id="2966350"/>
    <lineage>
        <taxon>Bacteria</taxon>
        <taxon>Bacillati</taxon>
        <taxon>Actinomycetota</taxon>
        <taxon>Actinomycetes</taxon>
        <taxon>Micrococcales</taxon>
        <taxon>Micrococcaceae</taxon>
        <taxon>Arthrobacter</taxon>
    </lineage>
</organism>
<keyword evidence="2" id="KW-1185">Reference proteome</keyword>
<dbReference type="EMBL" id="BRVS01000011">
    <property type="protein sequence ID" value="GLB67948.1"/>
    <property type="molecule type" value="Genomic_DNA"/>
</dbReference>
<accession>A0ABQ5MVH3</accession>
<gene>
    <name evidence="1" type="ORF">AHIS1636_23900</name>
</gene>
<dbReference type="Pfam" id="PF08713">
    <property type="entry name" value="DNA_alkylation"/>
    <property type="match status" value="1"/>
</dbReference>
<reference evidence="1 2" key="1">
    <citation type="journal article" date="2023" name="Int. J. Syst. Evol. Microbiol.">
        <title>Arthrobacter mangrovi sp. nov., an actinobacterium isolated from the rhizosphere of a mangrove.</title>
        <authorList>
            <person name="Hamada M."/>
            <person name="Saitou S."/>
            <person name="Enomoto N."/>
            <person name="Nanri K."/>
            <person name="Hidaka K."/>
            <person name="Miura T."/>
            <person name="Tamura T."/>
        </authorList>
    </citation>
    <scope>NUCLEOTIDE SEQUENCE [LARGE SCALE GENOMIC DNA]</scope>
    <source>
        <strain evidence="1 2">NBRC 112813</strain>
    </source>
</reference>